<organism evidence="3 4">
    <name type="scientific">Alloyangia pacifica</name>
    <dbReference type="NCBI Taxonomy" id="311180"/>
    <lineage>
        <taxon>Bacteria</taxon>
        <taxon>Pseudomonadati</taxon>
        <taxon>Pseudomonadota</taxon>
        <taxon>Alphaproteobacteria</taxon>
        <taxon>Rhodobacterales</taxon>
        <taxon>Roseobacteraceae</taxon>
        <taxon>Alloyangia</taxon>
    </lineage>
</organism>
<dbReference type="Proteomes" id="UP000199392">
    <property type="component" value="Unassembled WGS sequence"/>
</dbReference>
<feature type="region of interest" description="Disordered" evidence="1">
    <location>
        <begin position="372"/>
        <end position="420"/>
    </location>
</feature>
<evidence type="ECO:0000313" key="4">
    <source>
        <dbReference type="Proteomes" id="UP000199392"/>
    </source>
</evidence>
<gene>
    <name evidence="3" type="ORF">SAMN04488050_108219</name>
</gene>
<name>A0A1I6UNU4_9RHOB</name>
<evidence type="ECO:0000256" key="1">
    <source>
        <dbReference type="SAM" id="MobiDB-lite"/>
    </source>
</evidence>
<dbReference type="RefSeq" id="WP_092427391.1">
    <property type="nucleotide sequence ID" value="NZ_FNCL01000009.1"/>
</dbReference>
<sequence>MLTFLRIGVSALALSTFVVAPIVTVVTADQAYAKSDKAGGNGNGGGKGGGNGGGNGGGKGGGNSGKSDSDRGNSGKGGGKSASARSSGGNSSQGNKGGKALGRAIQEDFTSLGRSLKSGIGGLFGGAEKPKETRKAKATAATRTVSVSPKQKAPEVSVRPPASRPGKVKDTLHASALGKLNGALHSSPRAKEAHIANGNYATGKGPVSLAAALAVADYLASDAATARAAYADAVVAAEETLALAEAFSLVENKPTEDEVLAAQAVLDDPEATEEAKAAAQEVLDYPDTTEAQAQIEGQVQPTEEQLAEAQAVIDGGAPSEQDFAIAEQSVAEAEAALLDSARGALSEEEAAALLEAIRAANPDPEAVAAALEEQAAREAEVSDETFEEDDLADGTDDAEEDGEEDAAEGEAVVEEQAASL</sequence>
<feature type="signal peptide" evidence="2">
    <location>
        <begin position="1"/>
        <end position="20"/>
    </location>
</feature>
<feature type="compositionally biased region" description="Low complexity" evidence="1">
    <location>
        <begin position="138"/>
        <end position="149"/>
    </location>
</feature>
<feature type="compositionally biased region" description="Low complexity" evidence="1">
    <location>
        <begin position="81"/>
        <end position="94"/>
    </location>
</feature>
<accession>A0A1I6UNU4</accession>
<protein>
    <submittedName>
        <fullName evidence="3">Uncharacterized protein</fullName>
    </submittedName>
</protein>
<dbReference type="OrthoDB" id="7874144at2"/>
<feature type="chain" id="PRO_5011785714" evidence="2">
    <location>
        <begin position="21"/>
        <end position="420"/>
    </location>
</feature>
<feature type="region of interest" description="Disordered" evidence="1">
    <location>
        <begin position="33"/>
        <end position="106"/>
    </location>
</feature>
<reference evidence="4" key="1">
    <citation type="submission" date="2016-10" db="EMBL/GenBank/DDBJ databases">
        <authorList>
            <person name="Varghese N."/>
            <person name="Submissions S."/>
        </authorList>
    </citation>
    <scope>NUCLEOTIDE SEQUENCE [LARGE SCALE GENOMIC DNA]</scope>
    <source>
        <strain evidence="4">DSM 26894</strain>
    </source>
</reference>
<evidence type="ECO:0000313" key="3">
    <source>
        <dbReference type="EMBL" id="SFT03136.1"/>
    </source>
</evidence>
<feature type="compositionally biased region" description="Acidic residues" evidence="1">
    <location>
        <begin position="381"/>
        <end position="413"/>
    </location>
</feature>
<feature type="region of interest" description="Disordered" evidence="1">
    <location>
        <begin position="120"/>
        <end position="168"/>
    </location>
</feature>
<feature type="compositionally biased region" description="Gly residues" evidence="1">
    <location>
        <begin position="39"/>
        <end position="64"/>
    </location>
</feature>
<dbReference type="AlphaFoldDB" id="A0A1I6UNU4"/>
<dbReference type="EMBL" id="FOZW01000008">
    <property type="protein sequence ID" value="SFT03136.1"/>
    <property type="molecule type" value="Genomic_DNA"/>
</dbReference>
<evidence type="ECO:0000256" key="2">
    <source>
        <dbReference type="SAM" id="SignalP"/>
    </source>
</evidence>
<keyword evidence="2" id="KW-0732">Signal</keyword>
<proteinExistence type="predicted"/>
<keyword evidence="4" id="KW-1185">Reference proteome</keyword>
<dbReference type="STRING" id="311180.SAMN04488050_108219"/>